<dbReference type="Pfam" id="PF01544">
    <property type="entry name" value="CorA"/>
    <property type="match status" value="3"/>
</dbReference>
<dbReference type="VEuPathDB" id="FungiDB:C5L36_0C08490"/>
<feature type="region of interest" description="Disordered" evidence="6">
    <location>
        <begin position="493"/>
        <end position="535"/>
    </location>
</feature>
<dbReference type="PANTHER" id="PTHR21535:SF51">
    <property type="entry name" value="MANGANESE RESISTANCE PROTEIN MNR2"/>
    <property type="match status" value="1"/>
</dbReference>
<dbReference type="PANTHER" id="PTHR21535">
    <property type="entry name" value="MAGNESIUM AND COBALT TRANSPORT PROTEIN/MITOCHONDRIAL IMPORT INNER MEMBRANE TRANSLOCASE SUBUNIT TIM8"/>
    <property type="match status" value="1"/>
</dbReference>
<evidence type="ECO:0000313" key="8">
    <source>
        <dbReference type="EMBL" id="KGK36669.1"/>
    </source>
</evidence>
<dbReference type="SUPFAM" id="SSF143865">
    <property type="entry name" value="CorA soluble domain-like"/>
    <property type="match status" value="1"/>
</dbReference>
<feature type="compositionally biased region" description="Polar residues" evidence="6">
    <location>
        <begin position="184"/>
        <end position="200"/>
    </location>
</feature>
<evidence type="ECO:0008006" key="10">
    <source>
        <dbReference type="Google" id="ProtNLM"/>
    </source>
</evidence>
<feature type="region of interest" description="Disordered" evidence="6">
    <location>
        <begin position="620"/>
        <end position="650"/>
    </location>
</feature>
<dbReference type="InterPro" id="IPR002523">
    <property type="entry name" value="MgTranspt_CorA/ZnTranspt_ZntB"/>
</dbReference>
<gene>
    <name evidence="8" type="ORF">JL09_g4187</name>
</gene>
<keyword evidence="4 7" id="KW-1133">Transmembrane helix</keyword>
<dbReference type="AlphaFoldDB" id="A0A099NXE3"/>
<name>A0A099NXE3_PICKU</name>
<organism evidence="8 9">
    <name type="scientific">Pichia kudriavzevii</name>
    <name type="common">Yeast</name>
    <name type="synonym">Issatchenkia orientalis</name>
    <dbReference type="NCBI Taxonomy" id="4909"/>
    <lineage>
        <taxon>Eukaryota</taxon>
        <taxon>Fungi</taxon>
        <taxon>Dikarya</taxon>
        <taxon>Ascomycota</taxon>
        <taxon>Saccharomycotina</taxon>
        <taxon>Pichiomycetes</taxon>
        <taxon>Pichiales</taxon>
        <taxon>Pichiaceae</taxon>
        <taxon>Pichia</taxon>
    </lineage>
</organism>
<protein>
    <recommendedName>
        <fullName evidence="10">Manganese resistance protein MNR2</fullName>
    </recommendedName>
</protein>
<feature type="region of interest" description="Disordered" evidence="6">
    <location>
        <begin position="126"/>
        <end position="201"/>
    </location>
</feature>
<dbReference type="eggNOG" id="ENOG502QPTQ">
    <property type="taxonomic scope" value="Eukaryota"/>
</dbReference>
<comment type="similarity">
    <text evidence="2">Belongs to the CorA metal ion transporter (MIT) (TC 1.A.35) family.</text>
</comment>
<dbReference type="Gene3D" id="3.30.460.20">
    <property type="entry name" value="CorA soluble domain-like"/>
    <property type="match status" value="1"/>
</dbReference>
<dbReference type="Proteomes" id="UP000029867">
    <property type="component" value="Unassembled WGS sequence"/>
</dbReference>
<comment type="subcellular location">
    <subcellularLocation>
        <location evidence="1">Membrane</location>
        <topology evidence="1">Multi-pass membrane protein</topology>
    </subcellularLocation>
</comment>
<feature type="compositionally biased region" description="Low complexity" evidence="6">
    <location>
        <begin position="499"/>
        <end position="519"/>
    </location>
</feature>
<evidence type="ECO:0000256" key="1">
    <source>
        <dbReference type="ARBA" id="ARBA00004141"/>
    </source>
</evidence>
<evidence type="ECO:0000256" key="2">
    <source>
        <dbReference type="ARBA" id="ARBA00009765"/>
    </source>
</evidence>
<dbReference type="CDD" id="cd12829">
    <property type="entry name" value="Alr1p-like"/>
    <property type="match status" value="1"/>
</dbReference>
<dbReference type="SUPFAM" id="SSF144083">
    <property type="entry name" value="Magnesium transport protein CorA, transmembrane region"/>
    <property type="match status" value="1"/>
</dbReference>
<accession>A0A099NXE3</accession>
<dbReference type="FunFam" id="1.20.58.340:FF:000008">
    <property type="entry name" value="CorA family metal ion transporter"/>
    <property type="match status" value="1"/>
</dbReference>
<keyword evidence="3 7" id="KW-0812">Transmembrane</keyword>
<evidence type="ECO:0000256" key="3">
    <source>
        <dbReference type="ARBA" id="ARBA00022692"/>
    </source>
</evidence>
<dbReference type="InterPro" id="IPR045861">
    <property type="entry name" value="CorA_cytoplasmic_dom"/>
</dbReference>
<feature type="compositionally biased region" description="Polar residues" evidence="6">
    <location>
        <begin position="149"/>
        <end position="167"/>
    </location>
</feature>
<evidence type="ECO:0000313" key="9">
    <source>
        <dbReference type="Proteomes" id="UP000029867"/>
    </source>
</evidence>
<keyword evidence="5 7" id="KW-0472">Membrane</keyword>
<sequence>MSDDEWGSLNNSNAARSVASLKSNEHHDTSNNEDALDAMGMIHDDSIRQRHHNDTTFNDHRRVSNIQPDQRMIRPPRNYGNGKYSDPFTQQSKLLSHEKDRQGQTSSDMEYGSVFVSKSHLPKSTTLGSGSVPFPGAKFQPQMPKPLSPFNQSSKLSQSVPISLESQLNDRNSPPSRDDDSIYAPSNPTTRRNSDSSSLNDVCFPVDNLEETERSKKWPNLEILQEFADEEINELKLKHQQSLSSSADENEENNNVNFQYPIISNVDYGDITTPLITSTNEEIDPINGRLRPQTFNPWGKPEYVSRHDKLTKLRFTYFREDIPNTIHSPTISGLLHGGKRFEDLFSPDHYSAQYMDTIDEKEPLNLIHKTTTIPSVSSNTVNSTVHEDNDNHHARSAQPFWLDVLNPTDEEMKAISKCFGIHPLTSEDIFLGEAREKVEVFNDYYFICFTSFDVEEEHQKRKRASEKAYQDAMEEEITKNRDKSFVRRLMKSLRRRRSANSSSRESIRSINSSRGSKNSDMIKSSTSVLSKRKKTKHSKDELVPLNMYIVVFKEGVITFHFKPTPHTGNVRRRARLLRDYLTVTSDWVGYALIDDITDAFAPLIDAIQNEVNEIEDEIIRMQSGDSSDSEPESDSETEDEENPVWFKMKRRNSNISGDKDSIYTRSTSSSNSTANTRIVSWKKKGDMLRRIGDCRRRVMSLVRLLGSKADVIKGFSKRYNEQWGGAPRSEIGLYLGDIQDHIVTMFQNLNHYEKLLARSHSNYLAQINIDMTKVNNDMNDILGKITIMGTIVLPLNIVTGLWGMNCLVPGQDVDNLNWFWMIVTGMAVFSITCYYYVKKIMNIV</sequence>
<feature type="compositionally biased region" description="Basic and acidic residues" evidence="6">
    <location>
        <begin position="42"/>
        <end position="62"/>
    </location>
</feature>
<dbReference type="GO" id="GO:0015095">
    <property type="term" value="F:magnesium ion transmembrane transporter activity"/>
    <property type="evidence" value="ECO:0007669"/>
    <property type="project" value="InterPro"/>
</dbReference>
<reference evidence="9" key="1">
    <citation type="journal article" date="2014" name="Microb. Cell Fact.">
        <title>Exploiting Issatchenkia orientalis SD108 for succinic acid production.</title>
        <authorList>
            <person name="Xiao H."/>
            <person name="Shao Z."/>
            <person name="Jiang Y."/>
            <person name="Dole S."/>
            <person name="Zhao H."/>
        </authorList>
    </citation>
    <scope>NUCLEOTIDE SEQUENCE [LARGE SCALE GENOMIC DNA]</scope>
    <source>
        <strain evidence="9">SD108</strain>
    </source>
</reference>
<feature type="transmembrane region" description="Helical" evidence="7">
    <location>
        <begin position="781"/>
        <end position="804"/>
    </location>
</feature>
<dbReference type="EMBL" id="JQFK01000059">
    <property type="protein sequence ID" value="KGK36669.1"/>
    <property type="molecule type" value="Genomic_DNA"/>
</dbReference>
<dbReference type="GO" id="GO:0010961">
    <property type="term" value="P:intracellular magnesium ion homeostasis"/>
    <property type="evidence" value="ECO:0007669"/>
    <property type="project" value="TreeGrafter"/>
</dbReference>
<dbReference type="HOGENOM" id="CLU_007127_3_1_1"/>
<evidence type="ECO:0000256" key="7">
    <source>
        <dbReference type="SAM" id="Phobius"/>
    </source>
</evidence>
<dbReference type="Gene3D" id="1.20.58.340">
    <property type="entry name" value="Magnesium transport protein CorA, transmembrane region"/>
    <property type="match status" value="2"/>
</dbReference>
<dbReference type="InterPro" id="IPR045863">
    <property type="entry name" value="CorA_TM1_TM2"/>
</dbReference>
<comment type="caution">
    <text evidence="8">The sequence shown here is derived from an EMBL/GenBank/DDBJ whole genome shotgun (WGS) entry which is preliminary data.</text>
</comment>
<evidence type="ECO:0000256" key="4">
    <source>
        <dbReference type="ARBA" id="ARBA00022989"/>
    </source>
</evidence>
<evidence type="ECO:0000256" key="5">
    <source>
        <dbReference type="ARBA" id="ARBA00023136"/>
    </source>
</evidence>
<dbReference type="InterPro" id="IPR044089">
    <property type="entry name" value="Alr1-like"/>
</dbReference>
<feature type="region of interest" description="Disordered" evidence="6">
    <location>
        <begin position="17"/>
        <end position="88"/>
    </location>
</feature>
<evidence type="ECO:0000256" key="6">
    <source>
        <dbReference type="SAM" id="MobiDB-lite"/>
    </source>
</evidence>
<proteinExistence type="inferred from homology"/>
<dbReference type="GO" id="GO:0000329">
    <property type="term" value="C:fungal-type vacuole membrane"/>
    <property type="evidence" value="ECO:0007669"/>
    <property type="project" value="TreeGrafter"/>
</dbReference>
<feature type="transmembrane region" description="Helical" evidence="7">
    <location>
        <begin position="816"/>
        <end position="837"/>
    </location>
</feature>
<feature type="compositionally biased region" description="Acidic residues" evidence="6">
    <location>
        <begin position="627"/>
        <end position="642"/>
    </location>
</feature>